<feature type="region of interest" description="Disordered" evidence="1">
    <location>
        <begin position="1"/>
        <end position="64"/>
    </location>
</feature>
<dbReference type="EMBL" id="VDEP01000338">
    <property type="protein sequence ID" value="KAA1102421.1"/>
    <property type="molecule type" value="Genomic_DNA"/>
</dbReference>
<sequence>MSPNHENHIGPSVSEPSSKTSNNCPLEQSHPNTVTIDSQARAGKEKEQTVLPSIQHRISNPLEPELLARINNQSNPQTKPEATIQM</sequence>
<dbReference type="AlphaFoldDB" id="A0A5B0PMN8"/>
<gene>
    <name evidence="2" type="ORF">PGTUg99_034062</name>
</gene>
<evidence type="ECO:0000256" key="1">
    <source>
        <dbReference type="SAM" id="MobiDB-lite"/>
    </source>
</evidence>
<name>A0A5B0PMN8_PUCGR</name>
<comment type="caution">
    <text evidence="2">The sequence shown here is derived from an EMBL/GenBank/DDBJ whole genome shotgun (WGS) entry which is preliminary data.</text>
</comment>
<dbReference type="Proteomes" id="UP000325313">
    <property type="component" value="Unassembled WGS sequence"/>
</dbReference>
<proteinExistence type="predicted"/>
<accession>A0A5B0PMN8</accession>
<organism evidence="2 3">
    <name type="scientific">Puccinia graminis f. sp. tritici</name>
    <dbReference type="NCBI Taxonomy" id="56615"/>
    <lineage>
        <taxon>Eukaryota</taxon>
        <taxon>Fungi</taxon>
        <taxon>Dikarya</taxon>
        <taxon>Basidiomycota</taxon>
        <taxon>Pucciniomycotina</taxon>
        <taxon>Pucciniomycetes</taxon>
        <taxon>Pucciniales</taxon>
        <taxon>Pucciniaceae</taxon>
        <taxon>Puccinia</taxon>
    </lineage>
</organism>
<feature type="compositionally biased region" description="Polar residues" evidence="1">
    <location>
        <begin position="14"/>
        <end position="38"/>
    </location>
</feature>
<evidence type="ECO:0000313" key="2">
    <source>
        <dbReference type="EMBL" id="KAA1102421.1"/>
    </source>
</evidence>
<reference evidence="2 3" key="1">
    <citation type="submission" date="2019-05" db="EMBL/GenBank/DDBJ databases">
        <title>Emergence of the Ug99 lineage of the wheat stem rust pathogen through somatic hybridization.</title>
        <authorList>
            <person name="Li F."/>
            <person name="Upadhyaya N.M."/>
            <person name="Sperschneider J."/>
            <person name="Matny O."/>
            <person name="Nguyen-Phuc H."/>
            <person name="Mago R."/>
            <person name="Raley C."/>
            <person name="Miller M.E."/>
            <person name="Silverstein K.A.T."/>
            <person name="Henningsen E."/>
            <person name="Hirsch C.D."/>
            <person name="Visser B."/>
            <person name="Pretorius Z.A."/>
            <person name="Steffenson B.J."/>
            <person name="Schwessinger B."/>
            <person name="Dodds P.N."/>
            <person name="Figueroa M."/>
        </authorList>
    </citation>
    <scope>NUCLEOTIDE SEQUENCE [LARGE SCALE GENOMIC DNA]</scope>
    <source>
        <strain evidence="2 3">Ug99</strain>
    </source>
</reference>
<evidence type="ECO:0000313" key="3">
    <source>
        <dbReference type="Proteomes" id="UP000325313"/>
    </source>
</evidence>
<protein>
    <submittedName>
        <fullName evidence="2">Uncharacterized protein</fullName>
    </submittedName>
</protein>